<organism evidence="7 8">
    <name type="scientific">Dietzia timorensis</name>
    <dbReference type="NCBI Taxonomy" id="499555"/>
    <lineage>
        <taxon>Bacteria</taxon>
        <taxon>Bacillati</taxon>
        <taxon>Actinomycetota</taxon>
        <taxon>Actinomycetes</taxon>
        <taxon>Mycobacteriales</taxon>
        <taxon>Dietziaceae</taxon>
        <taxon>Dietzia</taxon>
    </lineage>
</organism>
<dbReference type="Proteomes" id="UP000776650">
    <property type="component" value="Unassembled WGS sequence"/>
</dbReference>
<feature type="compositionally biased region" description="Gly residues" evidence="5">
    <location>
        <begin position="239"/>
        <end position="260"/>
    </location>
</feature>
<keyword evidence="1" id="KW-0547">Nucleotide-binding</keyword>
<dbReference type="Pfam" id="PF13361">
    <property type="entry name" value="UvrD_C"/>
    <property type="match status" value="1"/>
</dbReference>
<comment type="caution">
    <text evidence="7">The sequence shown here is derived from an EMBL/GenBank/DDBJ whole genome shotgun (WGS) entry which is preliminary data.</text>
</comment>
<dbReference type="EMBL" id="DYXM01000005">
    <property type="protein sequence ID" value="HJE89403.1"/>
    <property type="molecule type" value="Genomic_DNA"/>
</dbReference>
<dbReference type="Pfam" id="PF21196">
    <property type="entry name" value="PcrA_UvrD_tudor"/>
    <property type="match status" value="1"/>
</dbReference>
<reference evidence="7" key="2">
    <citation type="submission" date="2021-09" db="EMBL/GenBank/DDBJ databases">
        <authorList>
            <person name="Gilroy R."/>
        </authorList>
    </citation>
    <scope>NUCLEOTIDE SEQUENCE</scope>
    <source>
        <strain evidence="7">ChiGjej1B1-18357</strain>
    </source>
</reference>
<feature type="region of interest" description="Disordered" evidence="5">
    <location>
        <begin position="1"/>
        <end position="20"/>
    </location>
</feature>
<sequence>GLRERLEGDGHAAGEGSLPDIGDLLDAVLDASGYRDALQGSNDPQDGTRLDNLEELVGVAREFSSEAALRRSADEVPDSSSGDDAFDAELDEGLAVPGSLEAFLERVSLVADADEIPEDDAGEVTLMTLHTAKGLEFPAVFLVGWEDGLFPHMRALGDPAELAEERRLAYVGITRARRRLYISRAMLRSTYGQPMTNPPSRFFGEIPDSVVEWEREEPQRSSFIDSDYSAPRRFGQDSGGYGGFGSAGSSGGSRFGGGSSRGIPKAAPKKPALELELGDRVNHDKYGLGKVVGVEGTGTTARARIDFGDYGTVQLMLIGGVPMTKL</sequence>
<feature type="compositionally biased region" description="Basic and acidic residues" evidence="5">
    <location>
        <begin position="1"/>
        <end position="12"/>
    </location>
</feature>
<keyword evidence="2" id="KW-0378">Hydrolase</keyword>
<proteinExistence type="predicted"/>
<dbReference type="GO" id="GO:0033202">
    <property type="term" value="C:DNA helicase complex"/>
    <property type="evidence" value="ECO:0007669"/>
    <property type="project" value="TreeGrafter"/>
</dbReference>
<feature type="region of interest" description="Disordered" evidence="5">
    <location>
        <begin position="239"/>
        <end position="269"/>
    </location>
</feature>
<dbReference type="SUPFAM" id="SSF52540">
    <property type="entry name" value="P-loop containing nucleoside triphosphate hydrolases"/>
    <property type="match status" value="1"/>
</dbReference>
<dbReference type="CDD" id="cd18807">
    <property type="entry name" value="SF1_C_UvrD"/>
    <property type="match status" value="1"/>
</dbReference>
<name>A0A921JX34_9ACTN</name>
<evidence type="ECO:0000313" key="7">
    <source>
        <dbReference type="EMBL" id="HJE89403.1"/>
    </source>
</evidence>
<dbReference type="GO" id="GO:0043138">
    <property type="term" value="F:3'-5' DNA helicase activity"/>
    <property type="evidence" value="ECO:0007669"/>
    <property type="project" value="TreeGrafter"/>
</dbReference>
<evidence type="ECO:0000256" key="4">
    <source>
        <dbReference type="ARBA" id="ARBA00022840"/>
    </source>
</evidence>
<dbReference type="GO" id="GO:0005829">
    <property type="term" value="C:cytosol"/>
    <property type="evidence" value="ECO:0007669"/>
    <property type="project" value="TreeGrafter"/>
</dbReference>
<dbReference type="GO" id="GO:0005524">
    <property type="term" value="F:ATP binding"/>
    <property type="evidence" value="ECO:0007669"/>
    <property type="project" value="UniProtKB-KW"/>
</dbReference>
<dbReference type="InterPro" id="IPR027417">
    <property type="entry name" value="P-loop_NTPase"/>
</dbReference>
<evidence type="ECO:0000256" key="3">
    <source>
        <dbReference type="ARBA" id="ARBA00022806"/>
    </source>
</evidence>
<dbReference type="Gene3D" id="1.10.486.10">
    <property type="entry name" value="PCRA, domain 4"/>
    <property type="match status" value="1"/>
</dbReference>
<evidence type="ECO:0000259" key="6">
    <source>
        <dbReference type="Pfam" id="PF13361"/>
    </source>
</evidence>
<protein>
    <submittedName>
        <fullName evidence="7">ATP-binding domain-containing protein</fullName>
    </submittedName>
</protein>
<gene>
    <name evidence="7" type="ORF">K8V11_00135</name>
</gene>
<dbReference type="GO" id="GO:0016787">
    <property type="term" value="F:hydrolase activity"/>
    <property type="evidence" value="ECO:0007669"/>
    <property type="project" value="UniProtKB-KW"/>
</dbReference>
<dbReference type="AlphaFoldDB" id="A0A921JX34"/>
<dbReference type="Gene3D" id="3.40.50.300">
    <property type="entry name" value="P-loop containing nucleotide triphosphate hydrolases"/>
    <property type="match status" value="1"/>
</dbReference>
<keyword evidence="3" id="KW-0347">Helicase</keyword>
<dbReference type="RefSeq" id="WP_303910056.1">
    <property type="nucleotide sequence ID" value="NZ_DYXM01000005.1"/>
</dbReference>
<dbReference type="GO" id="GO:0003677">
    <property type="term" value="F:DNA binding"/>
    <property type="evidence" value="ECO:0007669"/>
    <property type="project" value="InterPro"/>
</dbReference>
<reference evidence="7" key="1">
    <citation type="journal article" date="2021" name="PeerJ">
        <title>Extensive microbial diversity within the chicken gut microbiome revealed by metagenomics and culture.</title>
        <authorList>
            <person name="Gilroy R."/>
            <person name="Ravi A."/>
            <person name="Getino M."/>
            <person name="Pursley I."/>
            <person name="Horton D.L."/>
            <person name="Alikhan N.F."/>
            <person name="Baker D."/>
            <person name="Gharbi K."/>
            <person name="Hall N."/>
            <person name="Watson M."/>
            <person name="Adriaenssens E.M."/>
            <person name="Foster-Nyarko E."/>
            <person name="Jarju S."/>
            <person name="Secka A."/>
            <person name="Antonio M."/>
            <person name="Oren A."/>
            <person name="Chaudhuri R.R."/>
            <person name="La Ragione R."/>
            <person name="Hildebrand F."/>
            <person name="Pallen M.J."/>
        </authorList>
    </citation>
    <scope>NUCLEOTIDE SEQUENCE</scope>
    <source>
        <strain evidence="7">ChiGjej1B1-18357</strain>
    </source>
</reference>
<evidence type="ECO:0000256" key="1">
    <source>
        <dbReference type="ARBA" id="ARBA00022741"/>
    </source>
</evidence>
<evidence type="ECO:0000256" key="2">
    <source>
        <dbReference type="ARBA" id="ARBA00022801"/>
    </source>
</evidence>
<feature type="non-terminal residue" evidence="7">
    <location>
        <position position="1"/>
    </location>
</feature>
<dbReference type="PANTHER" id="PTHR11070:SF2">
    <property type="entry name" value="ATP-DEPENDENT DNA HELICASE SRS2"/>
    <property type="match status" value="1"/>
</dbReference>
<dbReference type="PANTHER" id="PTHR11070">
    <property type="entry name" value="UVRD / RECB / PCRA DNA HELICASE FAMILY MEMBER"/>
    <property type="match status" value="1"/>
</dbReference>
<keyword evidence="4 7" id="KW-0067">ATP-binding</keyword>
<accession>A0A921JX34</accession>
<dbReference type="InterPro" id="IPR000212">
    <property type="entry name" value="DNA_helicase_UvrD/REP"/>
</dbReference>
<dbReference type="InterPro" id="IPR014017">
    <property type="entry name" value="DNA_helicase_UvrD-like_C"/>
</dbReference>
<dbReference type="GO" id="GO:0000725">
    <property type="term" value="P:recombinational repair"/>
    <property type="evidence" value="ECO:0007669"/>
    <property type="project" value="TreeGrafter"/>
</dbReference>
<evidence type="ECO:0000313" key="8">
    <source>
        <dbReference type="Proteomes" id="UP000776650"/>
    </source>
</evidence>
<feature type="domain" description="UvrD-like helicase C-terminal" evidence="6">
    <location>
        <begin position="44"/>
        <end position="184"/>
    </location>
</feature>
<evidence type="ECO:0000256" key="5">
    <source>
        <dbReference type="SAM" id="MobiDB-lite"/>
    </source>
</evidence>